<dbReference type="PROSITE" id="PS50127">
    <property type="entry name" value="UBC_2"/>
    <property type="match status" value="1"/>
</dbReference>
<protein>
    <recommendedName>
        <fullName evidence="3">UBC core domain-containing protein</fullName>
    </recommendedName>
</protein>
<proteinExistence type="predicted"/>
<feature type="domain" description="UBC core" evidence="3">
    <location>
        <begin position="500"/>
        <end position="660"/>
    </location>
</feature>
<evidence type="ECO:0000313" key="4">
    <source>
        <dbReference type="EMBL" id="KAK1686239.1"/>
    </source>
</evidence>
<evidence type="ECO:0000259" key="3">
    <source>
        <dbReference type="PROSITE" id="PS50127"/>
    </source>
</evidence>
<dbReference type="InterPro" id="IPR000608">
    <property type="entry name" value="UBC"/>
</dbReference>
<dbReference type="PANTHER" id="PTHR46116">
    <property type="entry name" value="(E3-INDEPENDENT) E2 UBIQUITIN-CONJUGATING ENZYME"/>
    <property type="match status" value="1"/>
</dbReference>
<keyword evidence="5" id="KW-1185">Reference proteome</keyword>
<dbReference type="Pfam" id="PF23046">
    <property type="entry name" value="tSH3-B_UBE2O"/>
    <property type="match status" value="1"/>
</dbReference>
<dbReference type="Pfam" id="PF00179">
    <property type="entry name" value="UQ_con"/>
    <property type="match status" value="1"/>
</dbReference>
<evidence type="ECO:0000313" key="5">
    <source>
        <dbReference type="Proteomes" id="UP001231189"/>
    </source>
</evidence>
<dbReference type="CDD" id="cd23837">
    <property type="entry name" value="UBCc_UBE2O"/>
    <property type="match status" value="1"/>
</dbReference>
<evidence type="ECO:0000256" key="2">
    <source>
        <dbReference type="ARBA" id="ARBA00022786"/>
    </source>
</evidence>
<sequence>MAVAGEEAGLTNRHLYTLDLVGFGRRTLLDRGVVLSLTEDVDEDAYNIICVDGSRVTKKASEILGIFDRTFVHVGQIVGSVSDYGGQIGVVTGVTTKLNVVQLNERLVATKAVVGVSPAALRRVRALSLGDYVVSGQWLGRVADVSLDVEVSFDDGAVMICRVADTGSEDELRPDKPRVVFPETNTGFYPGRRVLTGGDSSDRKEGKVTKVEMADVLVYWIASAAGHGMELAPPANQNPGNLTFFCSAPRCVWSLGDRCFLDTDINNLQNEQRSPAWTPATMTVSLTTSSVEVLWQDGKRQNMAHSSAVYPVLFRSELDFLPGQYVVDNSPDDDNIIYAAAVDGTEEEEEEEEYAVGTPACRRSKRRVGVVRSLNSKEQIVEVSWFKAGSESSWEVECDDTDNDQNDPADATNVQGNMIQGSDGSMNELDGPVCGNTTETRIGEILDDNSDDVSVDDVVINTTYATGEDDPSKWSHFDVVNSPQDHHYLDTIEQGGGGKSWVKAVQTEWKILMNDLPDTIYVCAFEDRMDLLRAVMLGASGTPYQDGLFFFDLQLPLSYPTMPPQAYYHSFGLRLNPNLYESGTVCLSLLGTFGGEGTEVWLPGTSSLLQVLVSIQGLVLNDQPYYNEPVYETFVGTLVGQRNALPYGENAYLLNLRTPSWILVRRGVMTSSSASLVNM</sequence>
<reference evidence="4" key="1">
    <citation type="submission" date="2023-07" db="EMBL/GenBank/DDBJ databases">
        <title>A chromosome-level genome assembly of Lolium multiflorum.</title>
        <authorList>
            <person name="Chen Y."/>
            <person name="Copetti D."/>
            <person name="Kolliker R."/>
            <person name="Studer B."/>
        </authorList>
    </citation>
    <scope>NUCLEOTIDE SEQUENCE</scope>
    <source>
        <strain evidence="4">02402/16</strain>
        <tissue evidence="4">Leaf</tissue>
    </source>
</reference>
<dbReference type="InterPro" id="IPR057735">
    <property type="entry name" value="UBE2O-like_tSH3-B"/>
</dbReference>
<organism evidence="4 5">
    <name type="scientific">Lolium multiflorum</name>
    <name type="common">Italian ryegrass</name>
    <name type="synonym">Lolium perenne subsp. multiflorum</name>
    <dbReference type="NCBI Taxonomy" id="4521"/>
    <lineage>
        <taxon>Eukaryota</taxon>
        <taxon>Viridiplantae</taxon>
        <taxon>Streptophyta</taxon>
        <taxon>Embryophyta</taxon>
        <taxon>Tracheophyta</taxon>
        <taxon>Spermatophyta</taxon>
        <taxon>Magnoliopsida</taxon>
        <taxon>Liliopsida</taxon>
        <taxon>Poales</taxon>
        <taxon>Poaceae</taxon>
        <taxon>BOP clade</taxon>
        <taxon>Pooideae</taxon>
        <taxon>Poodae</taxon>
        <taxon>Poeae</taxon>
        <taxon>Poeae Chloroplast Group 2 (Poeae type)</taxon>
        <taxon>Loliodinae</taxon>
        <taxon>Loliinae</taxon>
        <taxon>Lolium</taxon>
    </lineage>
</organism>
<accession>A0AAD8WZU1</accession>
<name>A0AAD8WZU1_LOLMU</name>
<gene>
    <name evidence="4" type="ORF">QYE76_047087</name>
</gene>
<dbReference type="SUPFAM" id="SSF54495">
    <property type="entry name" value="UBC-like"/>
    <property type="match status" value="1"/>
</dbReference>
<dbReference type="InterPro" id="IPR016135">
    <property type="entry name" value="UBQ-conjugating_enzyme/RWD"/>
</dbReference>
<dbReference type="Proteomes" id="UP001231189">
    <property type="component" value="Unassembled WGS sequence"/>
</dbReference>
<dbReference type="EMBL" id="JAUUTY010000002">
    <property type="protein sequence ID" value="KAK1686239.1"/>
    <property type="molecule type" value="Genomic_DNA"/>
</dbReference>
<dbReference type="Gene3D" id="3.10.110.10">
    <property type="entry name" value="Ubiquitin Conjugating Enzyme"/>
    <property type="match status" value="1"/>
</dbReference>
<comment type="caution">
    <text evidence="4">The sequence shown here is derived from an EMBL/GenBank/DDBJ whole genome shotgun (WGS) entry which is preliminary data.</text>
</comment>
<evidence type="ECO:0000256" key="1">
    <source>
        <dbReference type="ARBA" id="ARBA00022679"/>
    </source>
</evidence>
<dbReference type="SMART" id="SM00212">
    <property type="entry name" value="UBCc"/>
    <property type="match status" value="1"/>
</dbReference>
<dbReference type="GO" id="GO:0061631">
    <property type="term" value="F:ubiquitin conjugating enzyme activity"/>
    <property type="evidence" value="ECO:0007669"/>
    <property type="project" value="TreeGrafter"/>
</dbReference>
<dbReference type="AlphaFoldDB" id="A0AAD8WZU1"/>
<dbReference type="PANTHER" id="PTHR46116:SF47">
    <property type="entry name" value="UBC CORE DOMAIN-CONTAINING PROTEIN"/>
    <property type="match status" value="1"/>
</dbReference>
<keyword evidence="1" id="KW-0808">Transferase</keyword>
<keyword evidence="2" id="KW-0833">Ubl conjugation pathway</keyword>